<sequence length="112" mass="13332">MGKIIKMVIIEIAKKNVAEAMYLNIKDEDTFNKTVVTNYWYPSPIKKYYTLYVRKHIPNNLVDEINEKWHFRKNEKISHLFSTCEFIIYILFSNLIFTALGHFTVLKLALKN</sequence>
<feature type="transmembrane region" description="Helical" evidence="1">
    <location>
        <begin position="86"/>
        <end position="110"/>
    </location>
</feature>
<keyword evidence="1" id="KW-0472">Membrane</keyword>
<dbReference type="AlphaFoldDB" id="A0A024VGA0"/>
<dbReference type="EMBL" id="KI928153">
    <property type="protein sequence ID" value="ETW26901.1"/>
    <property type="molecule type" value="Genomic_DNA"/>
</dbReference>
<dbReference type="GO" id="GO:0020035">
    <property type="term" value="P:adhesion of symbiont to microvasculature"/>
    <property type="evidence" value="ECO:0007669"/>
    <property type="project" value="InterPro"/>
</dbReference>
<keyword evidence="1" id="KW-1133">Transmembrane helix</keyword>
<proteinExistence type="predicted"/>
<evidence type="ECO:0000313" key="2">
    <source>
        <dbReference type="EMBL" id="ETW26901.1"/>
    </source>
</evidence>
<name>A0A024VGA0_PLAFA</name>
<keyword evidence="1" id="KW-0812">Transmembrane</keyword>
<accession>A0A024VGA0</accession>
<dbReference type="Proteomes" id="UP000030656">
    <property type="component" value="Unassembled WGS sequence"/>
</dbReference>
<evidence type="ECO:0000313" key="3">
    <source>
        <dbReference type="Proteomes" id="UP000030656"/>
    </source>
</evidence>
<evidence type="ECO:0000256" key="1">
    <source>
        <dbReference type="SAM" id="Phobius"/>
    </source>
</evidence>
<dbReference type="Pfam" id="PF03805">
    <property type="entry name" value="CLAG"/>
    <property type="match status" value="1"/>
</dbReference>
<reference evidence="2 3" key="2">
    <citation type="submission" date="2013-02" db="EMBL/GenBank/DDBJ databases">
        <title>The Genome Sequence of Plasmodium falciparum FCH/4.</title>
        <authorList>
            <consortium name="The Broad Institute Genome Sequencing Platform"/>
            <consortium name="The Broad Institute Genome Sequencing Center for Infectious Disease"/>
            <person name="Neafsey D."/>
            <person name="Cheeseman I."/>
            <person name="Volkman S."/>
            <person name="Adams J."/>
            <person name="Walker B."/>
            <person name="Young S.K."/>
            <person name="Zeng Q."/>
            <person name="Gargeya S."/>
            <person name="Fitzgerald M."/>
            <person name="Haas B."/>
            <person name="Abouelleil A."/>
            <person name="Alvarado L."/>
            <person name="Arachchi H.M."/>
            <person name="Berlin A.M."/>
            <person name="Chapman S.B."/>
            <person name="Dewar J."/>
            <person name="Goldberg J."/>
            <person name="Griggs A."/>
            <person name="Gujja S."/>
            <person name="Hansen M."/>
            <person name="Howarth C."/>
            <person name="Imamovic A."/>
            <person name="Larimer J."/>
            <person name="McCowan C."/>
            <person name="Murphy C."/>
            <person name="Neiman D."/>
            <person name="Pearson M."/>
            <person name="Priest M."/>
            <person name="Roberts A."/>
            <person name="Saif S."/>
            <person name="Shea T."/>
            <person name="Sisk P."/>
            <person name="Sykes S."/>
            <person name="Wortman J."/>
            <person name="Nusbaum C."/>
            <person name="Birren B."/>
        </authorList>
    </citation>
    <scope>NUCLEOTIDE SEQUENCE [LARGE SCALE GENOMIC DNA]</scope>
    <source>
        <strain evidence="2 3">FCH/4</strain>
    </source>
</reference>
<dbReference type="InterPro" id="IPR005553">
    <property type="entry name" value="CLAG"/>
</dbReference>
<protein>
    <submittedName>
        <fullName evidence="2">Uncharacterized protein</fullName>
    </submittedName>
</protein>
<reference evidence="2 3" key="1">
    <citation type="submission" date="2013-02" db="EMBL/GenBank/DDBJ databases">
        <title>The Genome Annotation of Plasmodium falciparum FCH/4.</title>
        <authorList>
            <consortium name="The Broad Institute Genome Sequencing Platform"/>
            <consortium name="The Broad Institute Genome Sequencing Center for Infectious Disease"/>
            <person name="Neafsey D."/>
            <person name="Hoffman S."/>
            <person name="Volkman S."/>
            <person name="Rosenthal P."/>
            <person name="Walker B."/>
            <person name="Young S.K."/>
            <person name="Zeng Q."/>
            <person name="Gargeya S."/>
            <person name="Fitzgerald M."/>
            <person name="Haas B."/>
            <person name="Abouelleil A."/>
            <person name="Allen A.W."/>
            <person name="Alvarado L."/>
            <person name="Arachchi H.M."/>
            <person name="Berlin A.M."/>
            <person name="Chapman S.B."/>
            <person name="Gainer-Dewar J."/>
            <person name="Goldberg J."/>
            <person name="Griggs A."/>
            <person name="Gujja S."/>
            <person name="Hansen M."/>
            <person name="Howarth C."/>
            <person name="Imamovic A."/>
            <person name="Ireland A."/>
            <person name="Larimer J."/>
            <person name="McCowan C."/>
            <person name="Murphy C."/>
            <person name="Pearson M."/>
            <person name="Poon T.W."/>
            <person name="Priest M."/>
            <person name="Roberts A."/>
            <person name="Saif S."/>
            <person name="Shea T."/>
            <person name="Sisk P."/>
            <person name="Sykes S."/>
            <person name="Wortman J."/>
            <person name="Nusbaum C."/>
            <person name="Birren B."/>
        </authorList>
    </citation>
    <scope>NUCLEOTIDE SEQUENCE [LARGE SCALE GENOMIC DNA]</scope>
    <source>
        <strain evidence="2 3">FCH/4</strain>
    </source>
</reference>
<organism evidence="2 3">
    <name type="scientific">Plasmodium falciparum FCH/4</name>
    <dbReference type="NCBI Taxonomy" id="1036724"/>
    <lineage>
        <taxon>Eukaryota</taxon>
        <taxon>Sar</taxon>
        <taxon>Alveolata</taxon>
        <taxon>Apicomplexa</taxon>
        <taxon>Aconoidasida</taxon>
        <taxon>Haemosporida</taxon>
        <taxon>Plasmodiidae</taxon>
        <taxon>Plasmodium</taxon>
        <taxon>Plasmodium (Laverania)</taxon>
    </lineage>
</organism>
<gene>
    <name evidence="2" type="ORF">PFFCH_05692</name>
</gene>